<gene>
    <name evidence="2" type="ORF">P153DRAFT_6471</name>
</gene>
<keyword evidence="3" id="KW-1185">Reference proteome</keyword>
<dbReference type="GeneID" id="54413754"/>
<dbReference type="Proteomes" id="UP000799771">
    <property type="component" value="Unassembled WGS sequence"/>
</dbReference>
<evidence type="ECO:0000313" key="3">
    <source>
        <dbReference type="Proteomes" id="UP000799771"/>
    </source>
</evidence>
<dbReference type="AlphaFoldDB" id="A0A6A6ATU9"/>
<reference evidence="2" key="1">
    <citation type="journal article" date="2020" name="Stud. Mycol.">
        <title>101 Dothideomycetes genomes: a test case for predicting lifestyles and emergence of pathogens.</title>
        <authorList>
            <person name="Haridas S."/>
            <person name="Albert R."/>
            <person name="Binder M."/>
            <person name="Bloem J."/>
            <person name="Labutti K."/>
            <person name="Salamov A."/>
            <person name="Andreopoulos B."/>
            <person name="Baker S."/>
            <person name="Barry K."/>
            <person name="Bills G."/>
            <person name="Bluhm B."/>
            <person name="Cannon C."/>
            <person name="Castanera R."/>
            <person name="Culley D."/>
            <person name="Daum C."/>
            <person name="Ezra D."/>
            <person name="Gonzalez J."/>
            <person name="Henrissat B."/>
            <person name="Kuo A."/>
            <person name="Liang C."/>
            <person name="Lipzen A."/>
            <person name="Lutzoni F."/>
            <person name="Magnuson J."/>
            <person name="Mondo S."/>
            <person name="Nolan M."/>
            <person name="Ohm R."/>
            <person name="Pangilinan J."/>
            <person name="Park H.-J."/>
            <person name="Ramirez L."/>
            <person name="Alfaro M."/>
            <person name="Sun H."/>
            <person name="Tritt A."/>
            <person name="Yoshinaga Y."/>
            <person name="Zwiers L.-H."/>
            <person name="Turgeon B."/>
            <person name="Goodwin S."/>
            <person name="Spatafora J."/>
            <person name="Crous P."/>
            <person name="Grigoriev I."/>
        </authorList>
    </citation>
    <scope>NUCLEOTIDE SEQUENCE</scope>
    <source>
        <strain evidence="2">CBS 119687</strain>
    </source>
</reference>
<feature type="region of interest" description="Disordered" evidence="1">
    <location>
        <begin position="45"/>
        <end position="81"/>
    </location>
</feature>
<evidence type="ECO:0000313" key="2">
    <source>
        <dbReference type="EMBL" id="KAF2134633.1"/>
    </source>
</evidence>
<protein>
    <submittedName>
        <fullName evidence="2">Uncharacterized protein</fullName>
    </submittedName>
</protein>
<dbReference type="RefSeq" id="XP_033529020.1">
    <property type="nucleotide sequence ID" value="XM_033673322.1"/>
</dbReference>
<proteinExistence type="predicted"/>
<organism evidence="2 3">
    <name type="scientific">Dothidotthia symphoricarpi CBS 119687</name>
    <dbReference type="NCBI Taxonomy" id="1392245"/>
    <lineage>
        <taxon>Eukaryota</taxon>
        <taxon>Fungi</taxon>
        <taxon>Dikarya</taxon>
        <taxon>Ascomycota</taxon>
        <taxon>Pezizomycotina</taxon>
        <taxon>Dothideomycetes</taxon>
        <taxon>Pleosporomycetidae</taxon>
        <taxon>Pleosporales</taxon>
        <taxon>Dothidotthiaceae</taxon>
        <taxon>Dothidotthia</taxon>
    </lineage>
</organism>
<accession>A0A6A6ATU9</accession>
<name>A0A6A6ATU9_9PLEO</name>
<dbReference type="EMBL" id="ML977497">
    <property type="protein sequence ID" value="KAF2134633.1"/>
    <property type="molecule type" value="Genomic_DNA"/>
</dbReference>
<sequence>MSHKRSLTAHRNTARLTCHSHSAFPPNLSHSALRPACLRLRSTVPNAPKKNTHRPIASPQQRDPPAWLGLGPRGQNKRSATRRIRTSVTLLSFPLACLAHQMSLSFPCLALPCLVLQSSAKQRQVKPYKAIRRPRTCAISQQAASFSHHITLTRARGIKKMTTHLFRTKKIHVCSVK</sequence>
<evidence type="ECO:0000256" key="1">
    <source>
        <dbReference type="SAM" id="MobiDB-lite"/>
    </source>
</evidence>